<organism evidence="1 2">
    <name type="scientific">Solanum commersonii</name>
    <name type="common">Commerson's wild potato</name>
    <name type="synonym">Commerson's nightshade</name>
    <dbReference type="NCBI Taxonomy" id="4109"/>
    <lineage>
        <taxon>Eukaryota</taxon>
        <taxon>Viridiplantae</taxon>
        <taxon>Streptophyta</taxon>
        <taxon>Embryophyta</taxon>
        <taxon>Tracheophyta</taxon>
        <taxon>Spermatophyta</taxon>
        <taxon>Magnoliopsida</taxon>
        <taxon>eudicotyledons</taxon>
        <taxon>Gunneridae</taxon>
        <taxon>Pentapetalae</taxon>
        <taxon>asterids</taxon>
        <taxon>lamiids</taxon>
        <taxon>Solanales</taxon>
        <taxon>Solanaceae</taxon>
        <taxon>Solanoideae</taxon>
        <taxon>Solaneae</taxon>
        <taxon>Solanum</taxon>
    </lineage>
</organism>
<evidence type="ECO:0000313" key="1">
    <source>
        <dbReference type="EMBL" id="KAG5578699.1"/>
    </source>
</evidence>
<protein>
    <submittedName>
        <fullName evidence="1">Uncharacterized protein</fullName>
    </submittedName>
</protein>
<comment type="caution">
    <text evidence="1">The sequence shown here is derived from an EMBL/GenBank/DDBJ whole genome shotgun (WGS) entry which is preliminary data.</text>
</comment>
<evidence type="ECO:0000313" key="2">
    <source>
        <dbReference type="Proteomes" id="UP000824120"/>
    </source>
</evidence>
<gene>
    <name evidence="1" type="ORF">H5410_049326</name>
</gene>
<sequence length="106" mass="12348">MELRCPHGINGPFTISNDPWSRSSWSPWPKRPIYKVKRSPEKLWRQFVTMAKMTHLLGQTSTRTGTPPPPILPIFECYSLRDFMVIQNSDVIFAKYLDGPLLRPYL</sequence>
<keyword evidence="2" id="KW-1185">Reference proteome</keyword>
<dbReference type="Proteomes" id="UP000824120">
    <property type="component" value="Chromosome 10"/>
</dbReference>
<reference evidence="1 2" key="1">
    <citation type="submission" date="2020-09" db="EMBL/GenBank/DDBJ databases">
        <title>De no assembly of potato wild relative species, Solanum commersonii.</title>
        <authorList>
            <person name="Cho K."/>
        </authorList>
    </citation>
    <scope>NUCLEOTIDE SEQUENCE [LARGE SCALE GENOMIC DNA]</scope>
    <source>
        <strain evidence="1">LZ3.2</strain>
        <tissue evidence="1">Leaf</tissue>
    </source>
</reference>
<accession>A0A9J5WS02</accession>
<name>A0A9J5WS02_SOLCO</name>
<dbReference type="EMBL" id="JACXVP010000010">
    <property type="protein sequence ID" value="KAG5578699.1"/>
    <property type="molecule type" value="Genomic_DNA"/>
</dbReference>
<dbReference type="AlphaFoldDB" id="A0A9J5WS02"/>
<proteinExistence type="predicted"/>